<dbReference type="GO" id="GO:0003700">
    <property type="term" value="F:DNA-binding transcription factor activity"/>
    <property type="evidence" value="ECO:0007669"/>
    <property type="project" value="InterPro"/>
</dbReference>
<gene>
    <name evidence="5" type="ORF">GCM10011379_53760</name>
</gene>
<dbReference type="AlphaFoldDB" id="A0A917MZ26"/>
<keyword evidence="3" id="KW-0804">Transcription</keyword>
<dbReference type="InterPro" id="IPR036390">
    <property type="entry name" value="WH_DNA-bd_sf"/>
</dbReference>
<dbReference type="Proteomes" id="UP000627292">
    <property type="component" value="Unassembled WGS sequence"/>
</dbReference>
<evidence type="ECO:0000256" key="3">
    <source>
        <dbReference type="ARBA" id="ARBA00023163"/>
    </source>
</evidence>
<comment type="caution">
    <text evidence="5">The sequence shown here is derived from an EMBL/GenBank/DDBJ whole genome shotgun (WGS) entry which is preliminary data.</text>
</comment>
<name>A0A917MZ26_9BACT</name>
<evidence type="ECO:0000256" key="1">
    <source>
        <dbReference type="ARBA" id="ARBA00023015"/>
    </source>
</evidence>
<dbReference type="GO" id="GO:0003677">
    <property type="term" value="F:DNA binding"/>
    <property type="evidence" value="ECO:0007669"/>
    <property type="project" value="UniProtKB-KW"/>
</dbReference>
<dbReference type="RefSeq" id="WP_188958472.1">
    <property type="nucleotide sequence ID" value="NZ_BMIB01000006.1"/>
</dbReference>
<dbReference type="PROSITE" id="PS50995">
    <property type="entry name" value="HTH_MARR_2"/>
    <property type="match status" value="1"/>
</dbReference>
<dbReference type="PANTHER" id="PTHR33164:SF64">
    <property type="entry name" value="TRANSCRIPTIONAL REGULATOR SLYA"/>
    <property type="match status" value="1"/>
</dbReference>
<sequence>MTGNQFKRGELYSVITGMASIAVARRLQKNFRQAGLEITIEQWSILYHLWKEDGLSQQELCNRTFRDKPSITRLLDNLERQHLVKRVASKEDRRINRVFLTDTARDLQDTTIQLANQTMEEALVEVSKADIEVTKKVLQQVYDNLK</sequence>
<dbReference type="GO" id="GO:0006950">
    <property type="term" value="P:response to stress"/>
    <property type="evidence" value="ECO:0007669"/>
    <property type="project" value="TreeGrafter"/>
</dbReference>
<dbReference type="PRINTS" id="PR00598">
    <property type="entry name" value="HTHMARR"/>
</dbReference>
<accession>A0A917MZ26</accession>
<keyword evidence="1" id="KW-0805">Transcription regulation</keyword>
<protein>
    <submittedName>
        <fullName evidence="5">MarR family transcriptional regulator</fullName>
    </submittedName>
</protein>
<organism evidence="5 6">
    <name type="scientific">Filimonas zeae</name>
    <dbReference type="NCBI Taxonomy" id="1737353"/>
    <lineage>
        <taxon>Bacteria</taxon>
        <taxon>Pseudomonadati</taxon>
        <taxon>Bacteroidota</taxon>
        <taxon>Chitinophagia</taxon>
        <taxon>Chitinophagales</taxon>
        <taxon>Chitinophagaceae</taxon>
        <taxon>Filimonas</taxon>
    </lineage>
</organism>
<reference evidence="5" key="2">
    <citation type="submission" date="2020-09" db="EMBL/GenBank/DDBJ databases">
        <authorList>
            <person name="Sun Q."/>
            <person name="Zhou Y."/>
        </authorList>
    </citation>
    <scope>NUCLEOTIDE SEQUENCE</scope>
    <source>
        <strain evidence="5">CGMCC 1.15290</strain>
    </source>
</reference>
<proteinExistence type="predicted"/>
<feature type="domain" description="HTH marR-type" evidence="4">
    <location>
        <begin position="8"/>
        <end position="143"/>
    </location>
</feature>
<evidence type="ECO:0000259" key="4">
    <source>
        <dbReference type="PROSITE" id="PS50995"/>
    </source>
</evidence>
<evidence type="ECO:0000313" key="6">
    <source>
        <dbReference type="Proteomes" id="UP000627292"/>
    </source>
</evidence>
<keyword evidence="2" id="KW-0238">DNA-binding</keyword>
<dbReference type="PANTHER" id="PTHR33164">
    <property type="entry name" value="TRANSCRIPTIONAL REGULATOR, MARR FAMILY"/>
    <property type="match status" value="1"/>
</dbReference>
<dbReference type="EMBL" id="BMIB01000006">
    <property type="protein sequence ID" value="GGH81411.1"/>
    <property type="molecule type" value="Genomic_DNA"/>
</dbReference>
<dbReference type="Gene3D" id="1.10.10.10">
    <property type="entry name" value="Winged helix-like DNA-binding domain superfamily/Winged helix DNA-binding domain"/>
    <property type="match status" value="1"/>
</dbReference>
<evidence type="ECO:0000313" key="5">
    <source>
        <dbReference type="EMBL" id="GGH81411.1"/>
    </source>
</evidence>
<dbReference type="SUPFAM" id="SSF46785">
    <property type="entry name" value="Winged helix' DNA-binding domain"/>
    <property type="match status" value="1"/>
</dbReference>
<dbReference type="InterPro" id="IPR039422">
    <property type="entry name" value="MarR/SlyA-like"/>
</dbReference>
<reference evidence="5" key="1">
    <citation type="journal article" date="2014" name="Int. J. Syst. Evol. Microbiol.">
        <title>Complete genome sequence of Corynebacterium casei LMG S-19264T (=DSM 44701T), isolated from a smear-ripened cheese.</title>
        <authorList>
            <consortium name="US DOE Joint Genome Institute (JGI-PGF)"/>
            <person name="Walter F."/>
            <person name="Albersmeier A."/>
            <person name="Kalinowski J."/>
            <person name="Ruckert C."/>
        </authorList>
    </citation>
    <scope>NUCLEOTIDE SEQUENCE</scope>
    <source>
        <strain evidence="5">CGMCC 1.15290</strain>
    </source>
</reference>
<keyword evidence="6" id="KW-1185">Reference proteome</keyword>
<dbReference type="InterPro" id="IPR000835">
    <property type="entry name" value="HTH_MarR-typ"/>
</dbReference>
<dbReference type="Pfam" id="PF12802">
    <property type="entry name" value="MarR_2"/>
    <property type="match status" value="1"/>
</dbReference>
<dbReference type="InterPro" id="IPR036388">
    <property type="entry name" value="WH-like_DNA-bd_sf"/>
</dbReference>
<evidence type="ECO:0000256" key="2">
    <source>
        <dbReference type="ARBA" id="ARBA00023125"/>
    </source>
</evidence>
<dbReference type="SMART" id="SM00347">
    <property type="entry name" value="HTH_MARR"/>
    <property type="match status" value="1"/>
</dbReference>